<proteinExistence type="predicted"/>
<name>A0ACA9NI12_9GLOM</name>
<accession>A0ACA9NI12</accession>
<sequence>HYLGTNDEIIKDRLKKAIGEVSDSISIMRKAQTYGENDPDQPPDILVKSSVL</sequence>
<comment type="caution">
    <text evidence="1">The sequence shown here is derived from an EMBL/GenBank/DDBJ whole genome shotgun (WGS) entry which is preliminary data.</text>
</comment>
<evidence type="ECO:0000313" key="1">
    <source>
        <dbReference type="EMBL" id="CAG8656927.1"/>
    </source>
</evidence>
<evidence type="ECO:0000313" key="2">
    <source>
        <dbReference type="Proteomes" id="UP000789702"/>
    </source>
</evidence>
<reference evidence="1" key="1">
    <citation type="submission" date="2021-06" db="EMBL/GenBank/DDBJ databases">
        <authorList>
            <person name="Kallberg Y."/>
            <person name="Tangrot J."/>
            <person name="Rosling A."/>
        </authorList>
    </citation>
    <scope>NUCLEOTIDE SEQUENCE</scope>
    <source>
        <strain evidence="1">IL203A</strain>
    </source>
</reference>
<gene>
    <name evidence="1" type="ORF">DHETER_LOCUS9568</name>
</gene>
<feature type="non-terminal residue" evidence="1">
    <location>
        <position position="1"/>
    </location>
</feature>
<keyword evidence="2" id="KW-1185">Reference proteome</keyword>
<dbReference type="Proteomes" id="UP000789702">
    <property type="component" value="Unassembled WGS sequence"/>
</dbReference>
<organism evidence="1 2">
    <name type="scientific">Dentiscutata heterogama</name>
    <dbReference type="NCBI Taxonomy" id="1316150"/>
    <lineage>
        <taxon>Eukaryota</taxon>
        <taxon>Fungi</taxon>
        <taxon>Fungi incertae sedis</taxon>
        <taxon>Mucoromycota</taxon>
        <taxon>Glomeromycotina</taxon>
        <taxon>Glomeromycetes</taxon>
        <taxon>Diversisporales</taxon>
        <taxon>Gigasporaceae</taxon>
        <taxon>Dentiscutata</taxon>
    </lineage>
</organism>
<protein>
    <submittedName>
        <fullName evidence="1">1376_t:CDS:1</fullName>
    </submittedName>
</protein>
<dbReference type="EMBL" id="CAJVPU010017017">
    <property type="protein sequence ID" value="CAG8656927.1"/>
    <property type="molecule type" value="Genomic_DNA"/>
</dbReference>